<reference evidence="2" key="1">
    <citation type="journal article" date="2019" name="Int. J. Syst. Evol. Microbiol.">
        <title>The Global Catalogue of Microorganisms (GCM) 10K type strain sequencing project: providing services to taxonomists for standard genome sequencing and annotation.</title>
        <authorList>
            <consortium name="The Broad Institute Genomics Platform"/>
            <consortium name="The Broad Institute Genome Sequencing Center for Infectious Disease"/>
            <person name="Wu L."/>
            <person name="Ma J."/>
        </authorList>
    </citation>
    <scope>NUCLEOTIDE SEQUENCE [LARGE SCALE GENOMIC DNA]</scope>
    <source>
        <strain evidence="2">CCUG 48316</strain>
    </source>
</reference>
<keyword evidence="2" id="KW-1185">Reference proteome</keyword>
<name>A0ABW2BJR6_9HYPH</name>
<comment type="caution">
    <text evidence="1">The sequence shown here is derived from an EMBL/GenBank/DDBJ whole genome shotgun (WGS) entry which is preliminary data.</text>
</comment>
<sequence>MSAEPFSGAGSLVPVVSYDDIVALLRAGVAEAGSQRAYAQARAIHEGDLSQVLRERRLPTERMALWVGVERHLVRVGDPISPVSGTALCRWRP</sequence>
<organism evidence="1 2">
    <name type="scientific">Methylobacterium komagatae</name>
    <dbReference type="NCBI Taxonomy" id="374425"/>
    <lineage>
        <taxon>Bacteria</taxon>
        <taxon>Pseudomonadati</taxon>
        <taxon>Pseudomonadota</taxon>
        <taxon>Alphaproteobacteria</taxon>
        <taxon>Hyphomicrobiales</taxon>
        <taxon>Methylobacteriaceae</taxon>
        <taxon>Methylobacterium</taxon>
    </lineage>
</organism>
<dbReference type="EMBL" id="JBHSWN010000001">
    <property type="protein sequence ID" value="MFC6790648.1"/>
    <property type="molecule type" value="Genomic_DNA"/>
</dbReference>
<accession>A0ABW2BJR6</accession>
<gene>
    <name evidence="1" type="ORF">ACFQE0_14130</name>
</gene>
<proteinExistence type="predicted"/>
<dbReference type="Proteomes" id="UP001596292">
    <property type="component" value="Unassembled WGS sequence"/>
</dbReference>
<dbReference type="RefSeq" id="WP_378970676.1">
    <property type="nucleotide sequence ID" value="NZ_JBHSWN010000001.1"/>
</dbReference>
<protein>
    <submittedName>
        <fullName evidence="1">Uncharacterized protein</fullName>
    </submittedName>
</protein>
<evidence type="ECO:0000313" key="2">
    <source>
        <dbReference type="Proteomes" id="UP001596292"/>
    </source>
</evidence>
<evidence type="ECO:0000313" key="1">
    <source>
        <dbReference type="EMBL" id="MFC6790648.1"/>
    </source>
</evidence>